<sequence length="354" mass="36871">MACILNGGELTLSGDVGDDWFGDGFSHSDVVVALAQVDDSAALVIHLNSGGGYASEGAAIHALLSRRAGKTDIIVDGVAASAASLIAMAGDTVTMSAGSVMMIHDPANISIGNSDDHAKSIEYLEALATSYARVYAGKSGKSADECRAIMKAERWYAPDEAVSEGFADATSNTEAKAFAAFDYRAYAHAPQRLKALASKKNWRLPDASAAAKSAAQPRQQEEKSMTDKERADQLAAEIAELKAQMKSSKDADATAAMQEELEALRAEKAARENTDAIMALEETKGREPQAKALAEAGVAAAVAKGILAASAKAGEEEREPTRLNGQGLTGGGKPSAKGDKSVLADAVARTNKRR</sequence>
<keyword evidence="3 8" id="KW-0645">Protease</keyword>
<comment type="similarity">
    <text evidence="1 6">Belongs to the peptidase S14 family.</text>
</comment>
<evidence type="ECO:0000256" key="2">
    <source>
        <dbReference type="ARBA" id="ARBA00022490"/>
    </source>
</evidence>
<feature type="region of interest" description="Disordered" evidence="7">
    <location>
        <begin position="207"/>
        <end position="231"/>
    </location>
</feature>
<dbReference type="EMBL" id="JAGIYY010000008">
    <property type="protein sequence ID" value="MBP0440680.1"/>
    <property type="molecule type" value="Genomic_DNA"/>
</dbReference>
<dbReference type="NCBIfam" id="NF045542">
    <property type="entry name" value="Clp_rel_HeadMat"/>
    <property type="match status" value="1"/>
</dbReference>
<keyword evidence="5" id="KW-0720">Serine protease</keyword>
<proteinExistence type="inferred from homology"/>
<protein>
    <recommendedName>
        <fullName evidence="6">ATP-dependent Clp protease proteolytic subunit</fullName>
    </recommendedName>
</protein>
<dbReference type="GO" id="GO:0051117">
    <property type="term" value="F:ATPase binding"/>
    <property type="evidence" value="ECO:0007669"/>
    <property type="project" value="TreeGrafter"/>
</dbReference>
<organism evidence="8 9">
    <name type="scientific">Tianweitania sediminis</name>
    <dbReference type="NCBI Taxonomy" id="1502156"/>
    <lineage>
        <taxon>Bacteria</taxon>
        <taxon>Pseudomonadati</taxon>
        <taxon>Pseudomonadota</taxon>
        <taxon>Alphaproteobacteria</taxon>
        <taxon>Hyphomicrobiales</taxon>
        <taxon>Phyllobacteriaceae</taxon>
        <taxon>Tianweitania</taxon>
    </lineage>
</organism>
<evidence type="ECO:0000256" key="1">
    <source>
        <dbReference type="ARBA" id="ARBA00007039"/>
    </source>
</evidence>
<accession>A0A8J7R696</accession>
<dbReference type="InterPro" id="IPR023562">
    <property type="entry name" value="ClpP/TepA"/>
</dbReference>
<keyword evidence="2" id="KW-0963">Cytoplasm</keyword>
<dbReference type="Gene3D" id="3.90.226.10">
    <property type="entry name" value="2-enoyl-CoA Hydratase, Chain A, domain 1"/>
    <property type="match status" value="1"/>
</dbReference>
<dbReference type="GO" id="GO:0009368">
    <property type="term" value="C:endopeptidase Clp complex"/>
    <property type="evidence" value="ECO:0007669"/>
    <property type="project" value="TreeGrafter"/>
</dbReference>
<evidence type="ECO:0000256" key="7">
    <source>
        <dbReference type="SAM" id="MobiDB-lite"/>
    </source>
</evidence>
<evidence type="ECO:0000313" key="9">
    <source>
        <dbReference type="Proteomes" id="UP000666240"/>
    </source>
</evidence>
<feature type="region of interest" description="Disordered" evidence="7">
    <location>
        <begin position="310"/>
        <end position="354"/>
    </location>
</feature>
<evidence type="ECO:0000256" key="6">
    <source>
        <dbReference type="RuleBase" id="RU003567"/>
    </source>
</evidence>
<dbReference type="GO" id="GO:0006515">
    <property type="term" value="P:protein quality control for misfolded or incompletely synthesized proteins"/>
    <property type="evidence" value="ECO:0007669"/>
    <property type="project" value="TreeGrafter"/>
</dbReference>
<dbReference type="InterPro" id="IPR029045">
    <property type="entry name" value="ClpP/crotonase-like_dom_sf"/>
</dbReference>
<comment type="caution">
    <text evidence="8">The sequence shown here is derived from an EMBL/GenBank/DDBJ whole genome shotgun (WGS) entry which is preliminary data.</text>
</comment>
<evidence type="ECO:0000256" key="3">
    <source>
        <dbReference type="ARBA" id="ARBA00022670"/>
    </source>
</evidence>
<name>A0A8J7R696_9HYPH</name>
<gene>
    <name evidence="8" type="ORF">J5Y06_18680</name>
</gene>
<keyword evidence="9" id="KW-1185">Reference proteome</keyword>
<keyword evidence="4" id="KW-0378">Hydrolase</keyword>
<dbReference type="SUPFAM" id="SSF52096">
    <property type="entry name" value="ClpP/crotonase"/>
    <property type="match status" value="1"/>
</dbReference>
<dbReference type="PANTHER" id="PTHR10381:SF70">
    <property type="entry name" value="ATP-DEPENDENT CLP PROTEASE PROTEOLYTIC SUBUNIT"/>
    <property type="match status" value="1"/>
</dbReference>
<evidence type="ECO:0000256" key="4">
    <source>
        <dbReference type="ARBA" id="ARBA00022801"/>
    </source>
</evidence>
<dbReference type="CDD" id="cd07016">
    <property type="entry name" value="S14_ClpP_1"/>
    <property type="match status" value="1"/>
</dbReference>
<dbReference type="PANTHER" id="PTHR10381">
    <property type="entry name" value="ATP-DEPENDENT CLP PROTEASE PROTEOLYTIC SUBUNIT"/>
    <property type="match status" value="1"/>
</dbReference>
<dbReference type="Pfam" id="PF00574">
    <property type="entry name" value="CLP_protease"/>
    <property type="match status" value="1"/>
</dbReference>
<dbReference type="GO" id="GO:0004176">
    <property type="term" value="F:ATP-dependent peptidase activity"/>
    <property type="evidence" value="ECO:0007669"/>
    <property type="project" value="InterPro"/>
</dbReference>
<dbReference type="AlphaFoldDB" id="A0A8J7R696"/>
<dbReference type="InterPro" id="IPR001907">
    <property type="entry name" value="ClpP"/>
</dbReference>
<evidence type="ECO:0000256" key="5">
    <source>
        <dbReference type="ARBA" id="ARBA00022825"/>
    </source>
</evidence>
<dbReference type="RefSeq" id="WP_209336698.1">
    <property type="nucleotide sequence ID" value="NZ_JAGIYY010000008.1"/>
</dbReference>
<dbReference type="PRINTS" id="PR00127">
    <property type="entry name" value="CLPPROTEASEP"/>
</dbReference>
<evidence type="ECO:0000313" key="8">
    <source>
        <dbReference type="EMBL" id="MBP0440680.1"/>
    </source>
</evidence>
<dbReference type="GO" id="GO:0004252">
    <property type="term" value="F:serine-type endopeptidase activity"/>
    <property type="evidence" value="ECO:0007669"/>
    <property type="project" value="InterPro"/>
</dbReference>
<reference evidence="8" key="1">
    <citation type="submission" date="2021-03" db="EMBL/GenBank/DDBJ databases">
        <title>Genome sequencing and assembly of Tianweitania sediminis.</title>
        <authorList>
            <person name="Chhetri G."/>
        </authorList>
    </citation>
    <scope>NUCLEOTIDE SEQUENCE</scope>
    <source>
        <strain evidence="8">Z8</strain>
    </source>
</reference>
<feature type="compositionally biased region" description="Basic and acidic residues" evidence="7">
    <location>
        <begin position="219"/>
        <end position="231"/>
    </location>
</feature>
<dbReference type="Proteomes" id="UP000666240">
    <property type="component" value="Unassembled WGS sequence"/>
</dbReference>